<dbReference type="Proteomes" id="UP000836387">
    <property type="component" value="Unassembled WGS sequence"/>
</dbReference>
<proteinExistence type="predicted"/>
<comment type="caution">
    <text evidence="1">The sequence shown here is derived from an EMBL/GenBank/DDBJ whole genome shotgun (WGS) entry which is preliminary data.</text>
</comment>
<reference evidence="1" key="2">
    <citation type="submission" date="2021-10" db="EMBL/GenBank/DDBJ databases">
        <authorList>
            <person name="Piombo E."/>
        </authorList>
    </citation>
    <scope>NUCLEOTIDE SEQUENCE</scope>
</reference>
<name>A0ACA9T7I7_BIOOC</name>
<protein>
    <submittedName>
        <fullName evidence="1">Uncharacterized protein</fullName>
    </submittedName>
</protein>
<sequence>MQEPTPVAPVAPSTEEQYLYFAGLPSNPKLVARSNSLDIKFKRGNGGTIWGIKKYLYTASPTHPIASLWDGALRQEIINALDGLDWTAIDILKLGLDPSWDRPDEDPEKYHQYGIHDMHCEIKESDVTRSVSGPIKIATPPAPLLVSQSESPPDYHPNIYHRSMASESLGASIASFNATKEGSKGLYLGRKDTGAILMLTCRHVVFDQSHESNTLYEHDPDTTPRLVIQPGSTTLKTMLDASSSHIAFEQSEIAALKSTKTLLTEDKRKAYIEKYEIRMAFDNMWKEYLESMTRPESRIIGNILYSPQISSGTSPSGQARSRDWALIELHPGKHPSKLSELQNIVTLAESDTLLLRQITREEIPDFRFSLHMLLDPLRLNNVLSEHEIQHPTTLDKHGDPRLIVAKFGHTTDLTVGVSNPIKSVTREVITGKVVISEEWCIVGRKQDENKKGRLGFSAGGDSGSCIWDMSGRIAGILTGGPTNRGINDVTYATPIEWILDDIRVQAGFEVELV</sequence>
<evidence type="ECO:0000313" key="1">
    <source>
        <dbReference type="EMBL" id="CAG9936793.1"/>
    </source>
</evidence>
<accession>A0ACA9T7I7</accession>
<evidence type="ECO:0000313" key="2">
    <source>
        <dbReference type="Proteomes" id="UP000836387"/>
    </source>
</evidence>
<dbReference type="EMBL" id="CADEHS020000001">
    <property type="protein sequence ID" value="CAG9936793.1"/>
    <property type="molecule type" value="Genomic_DNA"/>
</dbReference>
<keyword evidence="2" id="KW-1185">Reference proteome</keyword>
<reference evidence="1" key="1">
    <citation type="submission" date="2020-04" db="EMBL/GenBank/DDBJ databases">
        <authorList>
            <person name="Broberg M."/>
        </authorList>
    </citation>
    <scope>NUCLEOTIDE SEQUENCE</scope>
</reference>
<organism evidence="1 2">
    <name type="scientific">Clonostachys rosea f. rosea IK726</name>
    <dbReference type="NCBI Taxonomy" id="1349383"/>
    <lineage>
        <taxon>Eukaryota</taxon>
        <taxon>Fungi</taxon>
        <taxon>Dikarya</taxon>
        <taxon>Ascomycota</taxon>
        <taxon>Pezizomycotina</taxon>
        <taxon>Sordariomycetes</taxon>
        <taxon>Hypocreomycetidae</taxon>
        <taxon>Hypocreales</taxon>
        <taxon>Bionectriaceae</taxon>
        <taxon>Clonostachys</taxon>
    </lineage>
</organism>
<gene>
    <name evidence="1" type="ORF">CRV2_00003975</name>
</gene>